<dbReference type="Pfam" id="PF01380">
    <property type="entry name" value="SIS"/>
    <property type="match status" value="2"/>
</dbReference>
<dbReference type="InterPro" id="IPR017932">
    <property type="entry name" value="GATase_2_dom"/>
</dbReference>
<keyword evidence="7" id="KW-0315">Glutamine amidotransferase</keyword>
<dbReference type="InterPro" id="IPR035490">
    <property type="entry name" value="GlmS/FrlB_SIS"/>
</dbReference>
<accession>A0A2M6WCA5</accession>
<dbReference type="PANTHER" id="PTHR10937:SF0">
    <property type="entry name" value="GLUTAMINE--FRUCTOSE-6-PHOSPHATE TRANSAMINASE (ISOMERIZING)"/>
    <property type="match status" value="1"/>
</dbReference>
<keyword evidence="6" id="KW-0677">Repeat</keyword>
<feature type="domain" description="SIS" evidence="9">
    <location>
        <begin position="286"/>
        <end position="425"/>
    </location>
</feature>
<gene>
    <name evidence="10" type="primary">glmS</name>
    <name evidence="10" type="ORF">COU22_02275</name>
</gene>
<dbReference type="GO" id="GO:0097367">
    <property type="term" value="F:carbohydrate derivative binding"/>
    <property type="evidence" value="ECO:0007669"/>
    <property type="project" value="InterPro"/>
</dbReference>
<sequence>MCGIFGQIGEGRTIQQLVECLQLLEFRGPDSVGIGFIQSKEIKVLKAVGRTSDLLAENDISNLPGKIAIGHVRWATHGQPNQLNAHPHLDCSGKIAIVHNGLIENHTELKKQLESIGHHFVSQTDSEVISHLIEGNYCGNLRQAVESALKLIEGTYGLVVMHSDHPDLLIAAALGAPLIIGRQQNCSLVASSEIALAGLVTEAVHLQDGDVFEITSSAYQRYRSGFREMSRSDRILASKDRVGKGGYNHYMIKEIHDQPTVFMNVCGGRLNHGAEDPIRLDGLEESAAALIDASNHLFLGCGTSWHAALLANYLFPRIAEVPVQVEYASEFNYRDLIMLPKTVIWAISQSGETADTLLSVKRAKKFGCRTIGLVNVVGSQIARAVDSGVYLHAGPEIGIASTKAFTSQVAALIMSALWLAQRRGLSSETINEYIVELLTIPNKMQIMLSDDNKRKIERLAGKFKEAGNFLFLGRGINFPVALEGALKLKEVSYIHAEGYPAAEMKHGPIALIDENM</sequence>
<evidence type="ECO:0000313" key="10">
    <source>
        <dbReference type="EMBL" id="PIT90416.1"/>
    </source>
</evidence>
<dbReference type="NCBIfam" id="TIGR01135">
    <property type="entry name" value="glmS"/>
    <property type="match status" value="1"/>
</dbReference>
<keyword evidence="5" id="KW-0808">Transferase</keyword>
<evidence type="ECO:0000313" key="11">
    <source>
        <dbReference type="Proteomes" id="UP000230543"/>
    </source>
</evidence>
<dbReference type="SUPFAM" id="SSF56235">
    <property type="entry name" value="N-terminal nucleophile aminohydrolases (Ntn hydrolases)"/>
    <property type="match status" value="1"/>
</dbReference>
<evidence type="ECO:0000256" key="2">
    <source>
        <dbReference type="ARBA" id="ARBA00012916"/>
    </source>
</evidence>
<dbReference type="CDD" id="cd05008">
    <property type="entry name" value="SIS_GlmS_GlmD_1"/>
    <property type="match status" value="1"/>
</dbReference>
<dbReference type="PANTHER" id="PTHR10937">
    <property type="entry name" value="GLUCOSAMINE--FRUCTOSE-6-PHOSPHATE AMINOTRANSFERASE, ISOMERIZING"/>
    <property type="match status" value="1"/>
</dbReference>
<keyword evidence="4" id="KW-0032">Aminotransferase</keyword>
<comment type="catalytic activity">
    <reaction evidence="1">
        <text>D-fructose 6-phosphate + L-glutamine = D-glucosamine 6-phosphate + L-glutamate</text>
        <dbReference type="Rhea" id="RHEA:13237"/>
        <dbReference type="ChEBI" id="CHEBI:29985"/>
        <dbReference type="ChEBI" id="CHEBI:58359"/>
        <dbReference type="ChEBI" id="CHEBI:58725"/>
        <dbReference type="ChEBI" id="CHEBI:61527"/>
        <dbReference type="EC" id="2.6.1.16"/>
    </reaction>
</comment>
<dbReference type="PROSITE" id="PS51464">
    <property type="entry name" value="SIS"/>
    <property type="match status" value="2"/>
</dbReference>
<reference evidence="11" key="1">
    <citation type="submission" date="2017-09" db="EMBL/GenBank/DDBJ databases">
        <title>Depth-based differentiation of microbial function through sediment-hosted aquifers and enrichment of novel symbionts in the deep terrestrial subsurface.</title>
        <authorList>
            <person name="Probst A.J."/>
            <person name="Ladd B."/>
            <person name="Jarett J.K."/>
            <person name="Geller-Mcgrath D.E."/>
            <person name="Sieber C.M.K."/>
            <person name="Emerson J.B."/>
            <person name="Anantharaman K."/>
            <person name="Thomas B.C."/>
            <person name="Malmstrom R."/>
            <person name="Stieglmeier M."/>
            <person name="Klingl A."/>
            <person name="Woyke T."/>
            <person name="Ryan C.M."/>
            <person name="Banfield J.F."/>
        </authorList>
    </citation>
    <scope>NUCLEOTIDE SEQUENCE [LARGE SCALE GENOMIC DNA]</scope>
</reference>
<evidence type="ECO:0000259" key="9">
    <source>
        <dbReference type="PROSITE" id="PS51464"/>
    </source>
</evidence>
<dbReference type="GO" id="GO:0004360">
    <property type="term" value="F:glutamine-fructose-6-phosphate transaminase (isomerizing) activity"/>
    <property type="evidence" value="ECO:0007669"/>
    <property type="project" value="UniProtKB-EC"/>
</dbReference>
<comment type="caution">
    <text evidence="10">The sequence shown here is derived from an EMBL/GenBank/DDBJ whole genome shotgun (WGS) entry which is preliminary data.</text>
</comment>
<dbReference type="InterPro" id="IPR005855">
    <property type="entry name" value="GFAT"/>
</dbReference>
<evidence type="ECO:0000256" key="7">
    <source>
        <dbReference type="ARBA" id="ARBA00022962"/>
    </source>
</evidence>
<dbReference type="GO" id="GO:0006002">
    <property type="term" value="P:fructose 6-phosphate metabolic process"/>
    <property type="evidence" value="ECO:0007669"/>
    <property type="project" value="TreeGrafter"/>
</dbReference>
<dbReference type="SUPFAM" id="SSF53697">
    <property type="entry name" value="SIS domain"/>
    <property type="match status" value="1"/>
</dbReference>
<dbReference type="GO" id="GO:0006487">
    <property type="term" value="P:protein N-linked glycosylation"/>
    <property type="evidence" value="ECO:0007669"/>
    <property type="project" value="TreeGrafter"/>
</dbReference>
<dbReference type="GO" id="GO:0006047">
    <property type="term" value="P:UDP-N-acetylglucosamine metabolic process"/>
    <property type="evidence" value="ECO:0007669"/>
    <property type="project" value="TreeGrafter"/>
</dbReference>
<dbReference type="InterPro" id="IPR035466">
    <property type="entry name" value="GlmS/AgaS_SIS"/>
</dbReference>
<dbReference type="InterPro" id="IPR029055">
    <property type="entry name" value="Ntn_hydrolases_N"/>
</dbReference>
<dbReference type="NCBIfam" id="NF001484">
    <property type="entry name" value="PRK00331.1"/>
    <property type="match status" value="1"/>
</dbReference>
<evidence type="ECO:0000256" key="5">
    <source>
        <dbReference type="ARBA" id="ARBA00022679"/>
    </source>
</evidence>
<feature type="domain" description="Glutamine amidotransferase type-2" evidence="8">
    <location>
        <begin position="2"/>
        <end position="217"/>
    </location>
</feature>
<evidence type="ECO:0000256" key="4">
    <source>
        <dbReference type="ARBA" id="ARBA00022576"/>
    </source>
</evidence>
<dbReference type="CDD" id="cd05009">
    <property type="entry name" value="SIS_GlmS_GlmD_2"/>
    <property type="match status" value="1"/>
</dbReference>
<evidence type="ECO:0000256" key="6">
    <source>
        <dbReference type="ARBA" id="ARBA00022737"/>
    </source>
</evidence>
<dbReference type="AlphaFoldDB" id="A0A2M6WCA5"/>
<name>A0A2M6WCA5_9BACT</name>
<organism evidence="10 11">
    <name type="scientific">Candidatus Komeilibacteria bacterium CG10_big_fil_rev_8_21_14_0_10_41_13</name>
    <dbReference type="NCBI Taxonomy" id="1974476"/>
    <lineage>
        <taxon>Bacteria</taxon>
        <taxon>Candidatus Komeiliibacteriota</taxon>
    </lineage>
</organism>
<evidence type="ECO:0000256" key="1">
    <source>
        <dbReference type="ARBA" id="ARBA00001031"/>
    </source>
</evidence>
<dbReference type="EMBL" id="PFBO01000078">
    <property type="protein sequence ID" value="PIT90416.1"/>
    <property type="molecule type" value="Genomic_DNA"/>
</dbReference>
<dbReference type="InterPro" id="IPR046348">
    <property type="entry name" value="SIS_dom_sf"/>
</dbReference>
<feature type="domain" description="SIS" evidence="9">
    <location>
        <begin position="459"/>
        <end position="516"/>
    </location>
</feature>
<protein>
    <recommendedName>
        <fullName evidence="3">Glutamine--fructose-6-phosphate aminotransferase [isomerizing]</fullName>
        <ecNumber evidence="2">2.6.1.16</ecNumber>
    </recommendedName>
</protein>
<evidence type="ECO:0000256" key="3">
    <source>
        <dbReference type="ARBA" id="ARBA00016090"/>
    </source>
</evidence>
<dbReference type="EC" id="2.6.1.16" evidence="2"/>
<dbReference type="InterPro" id="IPR047084">
    <property type="entry name" value="GFAT_N"/>
</dbReference>
<proteinExistence type="predicted"/>
<dbReference type="Pfam" id="PF13522">
    <property type="entry name" value="GATase_6"/>
    <property type="match status" value="1"/>
</dbReference>
<dbReference type="Gene3D" id="3.60.20.10">
    <property type="entry name" value="Glutamine Phosphoribosylpyrophosphate, subunit 1, domain 1"/>
    <property type="match status" value="1"/>
</dbReference>
<feature type="non-terminal residue" evidence="10">
    <location>
        <position position="516"/>
    </location>
</feature>
<dbReference type="InterPro" id="IPR001347">
    <property type="entry name" value="SIS_dom"/>
</dbReference>
<dbReference type="Proteomes" id="UP000230543">
    <property type="component" value="Unassembled WGS sequence"/>
</dbReference>
<evidence type="ECO:0000259" key="8">
    <source>
        <dbReference type="PROSITE" id="PS51278"/>
    </source>
</evidence>
<dbReference type="Gene3D" id="3.40.50.10490">
    <property type="entry name" value="Glucose-6-phosphate isomerase like protein, domain 1"/>
    <property type="match status" value="2"/>
</dbReference>
<dbReference type="PROSITE" id="PS51278">
    <property type="entry name" value="GATASE_TYPE_2"/>
    <property type="match status" value="1"/>
</dbReference>
<dbReference type="FunFam" id="3.40.50.10490:FF:000001">
    <property type="entry name" value="Glutamine--fructose-6-phosphate aminotransferase [isomerizing]"/>
    <property type="match status" value="1"/>
</dbReference>
<dbReference type="CDD" id="cd00714">
    <property type="entry name" value="GFAT"/>
    <property type="match status" value="1"/>
</dbReference>